<accession>A0A8C8ALZ4</accession>
<dbReference type="Gene3D" id="3.30.60.30">
    <property type="match status" value="1"/>
</dbReference>
<dbReference type="SUPFAM" id="SSF100895">
    <property type="entry name" value="Kazal-type serine protease inhibitors"/>
    <property type="match status" value="1"/>
</dbReference>
<keyword evidence="2" id="KW-0472">Membrane</keyword>
<name>A0A8C8ALZ4_9STRI</name>
<evidence type="ECO:0000256" key="2">
    <source>
        <dbReference type="SAM" id="Phobius"/>
    </source>
</evidence>
<dbReference type="SMART" id="SM00280">
    <property type="entry name" value="KAZAL"/>
    <property type="match status" value="1"/>
</dbReference>
<dbReference type="Ensembl" id="ENSOSUT00000006732.1">
    <property type="protein sequence ID" value="ENSOSUP00000006472.1"/>
    <property type="gene ID" value="ENSOSUG00000004820.1"/>
</dbReference>
<protein>
    <recommendedName>
        <fullName evidence="3">Kazal-like domain-containing protein</fullName>
    </recommendedName>
</protein>
<feature type="transmembrane region" description="Helical" evidence="2">
    <location>
        <begin position="35"/>
        <end position="53"/>
    </location>
</feature>
<evidence type="ECO:0000313" key="5">
    <source>
        <dbReference type="Proteomes" id="UP000694552"/>
    </source>
</evidence>
<evidence type="ECO:0000313" key="4">
    <source>
        <dbReference type="Ensembl" id="ENSOSUP00000006472.1"/>
    </source>
</evidence>
<keyword evidence="1" id="KW-1015">Disulfide bond</keyword>
<keyword evidence="2" id="KW-1133">Transmembrane helix</keyword>
<dbReference type="Pfam" id="PF00050">
    <property type="entry name" value="Kazal_1"/>
    <property type="match status" value="1"/>
</dbReference>
<reference evidence="4" key="2">
    <citation type="submission" date="2025-09" db="UniProtKB">
        <authorList>
            <consortium name="Ensembl"/>
        </authorList>
    </citation>
    <scope>IDENTIFICATION</scope>
</reference>
<dbReference type="InterPro" id="IPR036058">
    <property type="entry name" value="Kazal_dom_sf"/>
</dbReference>
<reference evidence="4" key="1">
    <citation type="submission" date="2025-08" db="UniProtKB">
        <authorList>
            <consortium name="Ensembl"/>
        </authorList>
    </citation>
    <scope>IDENTIFICATION</scope>
</reference>
<dbReference type="Proteomes" id="UP000694552">
    <property type="component" value="Unplaced"/>
</dbReference>
<dbReference type="CDD" id="cd00104">
    <property type="entry name" value="KAZAL_FS"/>
    <property type="match status" value="1"/>
</dbReference>
<evidence type="ECO:0000256" key="1">
    <source>
        <dbReference type="ARBA" id="ARBA00023157"/>
    </source>
</evidence>
<keyword evidence="2" id="KW-0812">Transmembrane</keyword>
<organism evidence="4 5">
    <name type="scientific">Otus sunia</name>
    <name type="common">Oriental scops-owl</name>
    <dbReference type="NCBI Taxonomy" id="257818"/>
    <lineage>
        <taxon>Eukaryota</taxon>
        <taxon>Metazoa</taxon>
        <taxon>Chordata</taxon>
        <taxon>Craniata</taxon>
        <taxon>Vertebrata</taxon>
        <taxon>Euteleostomi</taxon>
        <taxon>Archelosauria</taxon>
        <taxon>Archosauria</taxon>
        <taxon>Dinosauria</taxon>
        <taxon>Saurischia</taxon>
        <taxon>Theropoda</taxon>
        <taxon>Coelurosauria</taxon>
        <taxon>Aves</taxon>
        <taxon>Neognathae</taxon>
        <taxon>Neoaves</taxon>
        <taxon>Telluraves</taxon>
        <taxon>Strigiformes</taxon>
        <taxon>Strigidae</taxon>
        <taxon>Otus</taxon>
    </lineage>
</organism>
<keyword evidence="5" id="KW-1185">Reference proteome</keyword>
<proteinExistence type="predicted"/>
<sequence>MGIECLHPCCITGFCTAILNREQINHPLSKQPSTAHGLLSMFVLCFYVLTAFLRIRSIRQRGQGTLTAALLPQDDCSEYRSQIFCSKSSQPVCGTDGKTYKNECGEISCVLGALLLSKHRSKCLRLI</sequence>
<dbReference type="PROSITE" id="PS51465">
    <property type="entry name" value="KAZAL_2"/>
    <property type="match status" value="1"/>
</dbReference>
<dbReference type="AlphaFoldDB" id="A0A8C8ALZ4"/>
<evidence type="ECO:0000259" key="3">
    <source>
        <dbReference type="PROSITE" id="PS51465"/>
    </source>
</evidence>
<feature type="domain" description="Kazal-like" evidence="3">
    <location>
        <begin position="70"/>
        <end position="125"/>
    </location>
</feature>
<dbReference type="InterPro" id="IPR002350">
    <property type="entry name" value="Kazal_dom"/>
</dbReference>